<proteinExistence type="predicted"/>
<dbReference type="OMA" id="TYYEGAR"/>
<dbReference type="PANTHER" id="PTHR16019">
    <property type="entry name" value="SYNAPSE-ASSOCIATED PROTEIN"/>
    <property type="match status" value="1"/>
</dbReference>
<feature type="region of interest" description="Disordered" evidence="1">
    <location>
        <begin position="1"/>
        <end position="28"/>
    </location>
</feature>
<dbReference type="InterPro" id="IPR005607">
    <property type="entry name" value="BSD_dom"/>
</dbReference>
<feature type="compositionally biased region" description="Basic and acidic residues" evidence="1">
    <location>
        <begin position="13"/>
        <end position="23"/>
    </location>
</feature>
<comment type="caution">
    <text evidence="3">The sequence shown here is derived from an EMBL/GenBank/DDBJ whole genome shotgun (WGS) entry which is preliminary data.</text>
</comment>
<dbReference type="STRING" id="52586.A0A0B1PBZ7"/>
<dbReference type="HOGENOM" id="CLU_035242_0_0_1"/>
<dbReference type="InterPro" id="IPR051494">
    <property type="entry name" value="BSD_domain-containing"/>
</dbReference>
<name>A0A0B1PBZ7_UNCNE</name>
<feature type="region of interest" description="Disordered" evidence="1">
    <location>
        <begin position="297"/>
        <end position="393"/>
    </location>
</feature>
<dbReference type="PANTHER" id="PTHR16019:SF5">
    <property type="entry name" value="BSD DOMAIN-CONTAINING PROTEIN 1"/>
    <property type="match status" value="1"/>
</dbReference>
<keyword evidence="4" id="KW-1185">Reference proteome</keyword>
<dbReference type="AlphaFoldDB" id="A0A0B1PBZ7"/>
<feature type="domain" description="BSD" evidence="2">
    <location>
        <begin position="230"/>
        <end position="282"/>
    </location>
</feature>
<dbReference type="GO" id="GO:0005737">
    <property type="term" value="C:cytoplasm"/>
    <property type="evidence" value="ECO:0007669"/>
    <property type="project" value="TreeGrafter"/>
</dbReference>
<dbReference type="Proteomes" id="UP000030854">
    <property type="component" value="Unassembled WGS sequence"/>
</dbReference>
<feature type="compositionally biased region" description="Acidic residues" evidence="1">
    <location>
        <begin position="384"/>
        <end position="393"/>
    </location>
</feature>
<protein>
    <submittedName>
        <fullName evidence="3">Putative bsd domain protein</fullName>
    </submittedName>
</protein>
<feature type="compositionally biased region" description="Acidic residues" evidence="1">
    <location>
        <begin position="299"/>
        <end position="314"/>
    </location>
</feature>
<dbReference type="SUPFAM" id="SSF140383">
    <property type="entry name" value="BSD domain-like"/>
    <property type="match status" value="1"/>
</dbReference>
<dbReference type="InterPro" id="IPR035925">
    <property type="entry name" value="BSD_dom_sf"/>
</dbReference>
<reference evidence="3 4" key="1">
    <citation type="journal article" date="2014" name="BMC Genomics">
        <title>Adaptive genomic structural variation in the grape powdery mildew pathogen, Erysiphe necator.</title>
        <authorList>
            <person name="Jones L."/>
            <person name="Riaz S."/>
            <person name="Morales-Cruz A."/>
            <person name="Amrine K.C."/>
            <person name="McGuire B."/>
            <person name="Gubler W.D."/>
            <person name="Walker M.A."/>
            <person name="Cantu D."/>
        </authorList>
    </citation>
    <scope>NUCLEOTIDE SEQUENCE [LARGE SCALE GENOMIC DNA]</scope>
    <source>
        <strain evidence="4">c</strain>
    </source>
</reference>
<evidence type="ECO:0000256" key="1">
    <source>
        <dbReference type="SAM" id="MobiDB-lite"/>
    </source>
</evidence>
<dbReference type="Gene3D" id="1.10.3970.10">
    <property type="entry name" value="BSD domain"/>
    <property type="match status" value="1"/>
</dbReference>
<dbReference type="EMBL" id="JNVN01000640">
    <property type="protein sequence ID" value="KHJ34850.1"/>
    <property type="molecule type" value="Genomic_DNA"/>
</dbReference>
<dbReference type="OrthoDB" id="73788at2759"/>
<feature type="compositionally biased region" description="Basic and acidic residues" evidence="1">
    <location>
        <begin position="337"/>
        <end position="359"/>
    </location>
</feature>
<accession>A0A0B1PBZ7</accession>
<evidence type="ECO:0000313" key="3">
    <source>
        <dbReference type="EMBL" id="KHJ34850.1"/>
    </source>
</evidence>
<evidence type="ECO:0000259" key="2">
    <source>
        <dbReference type="PROSITE" id="PS50858"/>
    </source>
</evidence>
<sequence length="393" mass="43659">MDLAYDQIQEKALTPDDQSKTVEEGTENTLNSDFQEAYKVISSSPWGVKLGGFLGSFVKQSGEVYKEAQKEFSEVSEEATKGLTGLRSSIISRTGDFSFSNLTSGVFDEASSKEKKSLNEDDTNDSEGVLARLKNEATKRLKEIERAEDAADEALLRFGSNIRNFLRDAVTIAPPSSSSNTESGAVVFESKDATGKRIIHTTRFDAQLYAIHTCLDSFTKDPVSVEYEPWKTSFNVEENTEAISKYLKTFPELRISMEKLVPDIVPYVDFWTRYHFLRHTIETAEARRKDLLKGAVASSEEDVGWDEESDNENEIEAKTIKGPVSTESSVTLHPKAKATEHKHLKLEESRKSQDSKSVADSEASYDVVGTASTTAPGSPLGIQVEDESEEDWE</sequence>
<organism evidence="3 4">
    <name type="scientific">Uncinula necator</name>
    <name type="common">Grape powdery mildew</name>
    <dbReference type="NCBI Taxonomy" id="52586"/>
    <lineage>
        <taxon>Eukaryota</taxon>
        <taxon>Fungi</taxon>
        <taxon>Dikarya</taxon>
        <taxon>Ascomycota</taxon>
        <taxon>Pezizomycotina</taxon>
        <taxon>Leotiomycetes</taxon>
        <taxon>Erysiphales</taxon>
        <taxon>Erysiphaceae</taxon>
        <taxon>Erysiphe</taxon>
    </lineage>
</organism>
<dbReference type="PROSITE" id="PS50858">
    <property type="entry name" value="BSD"/>
    <property type="match status" value="1"/>
</dbReference>
<gene>
    <name evidence="3" type="ORF">EV44_g4564</name>
</gene>
<dbReference type="Pfam" id="PF03909">
    <property type="entry name" value="BSD"/>
    <property type="match status" value="1"/>
</dbReference>
<evidence type="ECO:0000313" key="4">
    <source>
        <dbReference type="Proteomes" id="UP000030854"/>
    </source>
</evidence>
<dbReference type="SMART" id="SM00751">
    <property type="entry name" value="BSD"/>
    <property type="match status" value="1"/>
</dbReference>